<dbReference type="SUPFAM" id="SSF48613">
    <property type="entry name" value="Heme oxygenase-like"/>
    <property type="match status" value="1"/>
</dbReference>
<evidence type="ECO:0000313" key="1">
    <source>
        <dbReference type="EMBL" id="MBF5054573.1"/>
    </source>
</evidence>
<organism evidence="1 2">
    <name type="scientific">Alloalcanivorax venustensis ISO4</name>
    <dbReference type="NCBI Taxonomy" id="1177184"/>
    <lineage>
        <taxon>Bacteria</taxon>
        <taxon>Pseudomonadati</taxon>
        <taxon>Pseudomonadota</taxon>
        <taxon>Gammaproteobacteria</taxon>
        <taxon>Oceanospirillales</taxon>
        <taxon>Alcanivoracaceae</taxon>
        <taxon>Alloalcanivorax</taxon>
    </lineage>
</organism>
<dbReference type="Proteomes" id="UP000644441">
    <property type="component" value="Unassembled WGS sequence"/>
</dbReference>
<protein>
    <submittedName>
        <fullName evidence="1">Pyrroloquinoline quinone (Coenzyme PQQ) biosynthesis protein C</fullName>
    </submittedName>
</protein>
<reference evidence="1 2" key="1">
    <citation type="submission" date="2012-09" db="EMBL/GenBank/DDBJ databases">
        <title>Genome Sequence of alkane-degrading Bacterium Alcanivorax venustensis ISO4.</title>
        <authorList>
            <person name="Lai Q."/>
            <person name="Shao Z."/>
        </authorList>
    </citation>
    <scope>NUCLEOTIDE SEQUENCE [LARGE SCALE GENOMIC DNA]</scope>
    <source>
        <strain evidence="1 2">ISO4</strain>
    </source>
</reference>
<name>A0ABS0AKB2_9GAMM</name>
<dbReference type="RefSeq" id="WP_194856889.1">
    <property type="nucleotide sequence ID" value="NZ_ARXR01000054.1"/>
</dbReference>
<accession>A0ABS0AKB2</accession>
<gene>
    <name evidence="1" type="ORF">ISO4_03175</name>
</gene>
<evidence type="ECO:0000313" key="2">
    <source>
        <dbReference type="Proteomes" id="UP000644441"/>
    </source>
</evidence>
<sequence>MAVARYKQALTLTEHAPWAQRFWDALVPLKDRVARHPLFVEMGDGSLSLGRFRDALLHFYPLVENFPKYMGLALAKTRPGLYPGHEETKNWLIGNIKIEQRHAYWYQDWAAGFGLDTERLECTRPPAAMDAVNQFLWATGHQGTLEESIAATNLAIEWATGEWSQRVVSGMKHYAEQGSANINRHTMAWLRAHASYDDAHPHEAMELVKRLATDQPARQRAFAAAQRGLEYYVLALDDCYRFGEDRDQEAVPLLFDGPADRQ</sequence>
<keyword evidence="2" id="KW-1185">Reference proteome</keyword>
<dbReference type="InterPro" id="IPR016084">
    <property type="entry name" value="Haem_Oase-like_multi-hlx"/>
</dbReference>
<dbReference type="Gene3D" id="1.20.910.10">
    <property type="entry name" value="Heme oxygenase-like"/>
    <property type="match status" value="1"/>
</dbReference>
<dbReference type="Pfam" id="PF14518">
    <property type="entry name" value="Haem_oxygenas_2"/>
    <property type="match status" value="1"/>
</dbReference>
<comment type="caution">
    <text evidence="1">The sequence shown here is derived from an EMBL/GenBank/DDBJ whole genome shotgun (WGS) entry which is preliminary data.</text>
</comment>
<proteinExistence type="predicted"/>
<dbReference type="EMBL" id="ARXR01000054">
    <property type="protein sequence ID" value="MBF5054573.1"/>
    <property type="molecule type" value="Genomic_DNA"/>
</dbReference>